<keyword evidence="8" id="KW-0119">Carbohydrate metabolism</keyword>
<evidence type="ECO:0000256" key="1">
    <source>
        <dbReference type="ARBA" id="ARBA00000382"/>
    </source>
</evidence>
<evidence type="ECO:0000256" key="9">
    <source>
        <dbReference type="ARBA" id="ARBA00023316"/>
    </source>
</evidence>
<evidence type="ECO:0000256" key="12">
    <source>
        <dbReference type="ARBA" id="ARBA00042373"/>
    </source>
</evidence>
<comment type="caution">
    <text evidence="16">The sequence shown here is derived from an EMBL/GenBank/DDBJ whole genome shotgun (WGS) entry which is preliminary data.</text>
</comment>
<comment type="function">
    <text evidence="11">Glucanases play a role in cell expansion during growth, in cell-cell fusion during mating, and in spore release during sporulation. This enzyme may be involved in beta-glucan degradation. Active on laminarin and lichenan.</text>
</comment>
<evidence type="ECO:0000313" key="16">
    <source>
        <dbReference type="EMBL" id="OQR91794.1"/>
    </source>
</evidence>
<dbReference type="PANTHER" id="PTHR16631">
    <property type="entry name" value="GLUCAN 1,3-BETA-GLUCOSIDASE"/>
    <property type="match status" value="1"/>
</dbReference>
<dbReference type="SUPFAM" id="SSF51445">
    <property type="entry name" value="(Trans)glycosidases"/>
    <property type="match status" value="1"/>
</dbReference>
<dbReference type="AlphaFoldDB" id="A0A1V9Z1A3"/>
<proteinExistence type="predicted"/>
<keyword evidence="14" id="KW-1133">Transmembrane helix</keyword>
<keyword evidence="10" id="KW-0624">Polysaccharide degradation</keyword>
<evidence type="ECO:0000256" key="15">
    <source>
        <dbReference type="SAM" id="SignalP"/>
    </source>
</evidence>
<organism evidence="16 17">
    <name type="scientific">Achlya hypogyna</name>
    <name type="common">Oomycete</name>
    <name type="synonym">Protoachlya hypogyna</name>
    <dbReference type="NCBI Taxonomy" id="1202772"/>
    <lineage>
        <taxon>Eukaryota</taxon>
        <taxon>Sar</taxon>
        <taxon>Stramenopiles</taxon>
        <taxon>Oomycota</taxon>
        <taxon>Saprolegniomycetes</taxon>
        <taxon>Saprolegniales</taxon>
        <taxon>Achlyaceae</taxon>
        <taxon>Achlya</taxon>
    </lineage>
</organism>
<evidence type="ECO:0000256" key="11">
    <source>
        <dbReference type="ARBA" id="ARBA00037649"/>
    </source>
</evidence>
<keyword evidence="15" id="KW-0732">Signal</keyword>
<evidence type="ECO:0000256" key="13">
    <source>
        <dbReference type="ARBA" id="ARBA00043078"/>
    </source>
</evidence>
<keyword evidence="17" id="KW-1185">Reference proteome</keyword>
<reference evidence="16 17" key="1">
    <citation type="journal article" date="2014" name="Genome Biol. Evol.">
        <title>The secreted proteins of Achlya hypogyna and Thraustotheca clavata identify the ancestral oomycete secretome and reveal gene acquisitions by horizontal gene transfer.</title>
        <authorList>
            <person name="Misner I."/>
            <person name="Blouin N."/>
            <person name="Leonard G."/>
            <person name="Richards T.A."/>
            <person name="Lane C.E."/>
        </authorList>
    </citation>
    <scope>NUCLEOTIDE SEQUENCE [LARGE SCALE GENOMIC DNA]</scope>
    <source>
        <strain evidence="16 17">ATCC 48635</strain>
    </source>
</reference>
<dbReference type="GO" id="GO:0042973">
    <property type="term" value="F:glucan endo-1,3-beta-D-glucosidase activity"/>
    <property type="evidence" value="ECO:0007669"/>
    <property type="project" value="UniProtKB-EC"/>
</dbReference>
<keyword evidence="5" id="KW-0378">Hydrolase</keyword>
<gene>
    <name evidence="16" type="ORF">ACHHYP_04360</name>
</gene>
<dbReference type="GO" id="GO:0005886">
    <property type="term" value="C:plasma membrane"/>
    <property type="evidence" value="ECO:0007669"/>
    <property type="project" value="UniProtKB-SubCell"/>
</dbReference>
<evidence type="ECO:0000256" key="10">
    <source>
        <dbReference type="ARBA" id="ARBA00023326"/>
    </source>
</evidence>
<keyword evidence="6 14" id="KW-0472">Membrane</keyword>
<evidence type="ECO:0000256" key="6">
    <source>
        <dbReference type="ARBA" id="ARBA00023136"/>
    </source>
</evidence>
<feature type="transmembrane region" description="Helical" evidence="14">
    <location>
        <begin position="300"/>
        <end position="323"/>
    </location>
</feature>
<feature type="signal peptide" evidence="15">
    <location>
        <begin position="1"/>
        <end position="18"/>
    </location>
</feature>
<keyword evidence="7" id="KW-0325">Glycoprotein</keyword>
<feature type="chain" id="PRO_5013184399" description="glucan endo-1,3-beta-D-glucosidase" evidence="15">
    <location>
        <begin position="19"/>
        <end position="338"/>
    </location>
</feature>
<dbReference type="InterPro" id="IPR050732">
    <property type="entry name" value="Beta-glucan_modifiers"/>
</dbReference>
<keyword evidence="14" id="KW-0812">Transmembrane</keyword>
<dbReference type="EMBL" id="JNBR01000501">
    <property type="protein sequence ID" value="OQR91794.1"/>
    <property type="molecule type" value="Genomic_DNA"/>
</dbReference>
<evidence type="ECO:0000256" key="7">
    <source>
        <dbReference type="ARBA" id="ARBA00023180"/>
    </source>
</evidence>
<sequence length="338" mass="36394">MLRYIVAGVLCAARLAAATPVWGIGYNFPANVSQIHTDLKQIQAASFTSIRTNDVLIETPQGLLNTIVLAAEHNLTISVALPIHDASAFARALKEVIFGASLAPTGLRSVYLGQYPPLHSLRPDWLTFLETARTSLRQAQLGRVPVGLLQTDTALLAHAPVVATCDLVGAVVQPCFNLPSAASVSDGISSLQRRLDALSNAFGDKVDVAATGWPTTERFTVHAPFGVVAAAQYFAAVRARNEPVFYEAFRDNSSFDFSLTRDGKWKFDVRLPVQITTKPPVPATTAGSNSTTEQSGNCSVLVVCLTLLAILSIYANLVMITAFQKPNTTHHFFTVQTE</sequence>
<evidence type="ECO:0000313" key="17">
    <source>
        <dbReference type="Proteomes" id="UP000243579"/>
    </source>
</evidence>
<protein>
    <recommendedName>
        <fullName evidence="3">glucan endo-1,3-beta-D-glucosidase</fullName>
        <ecNumber evidence="3">3.2.1.39</ecNumber>
    </recommendedName>
    <alternativeName>
        <fullName evidence="13">Endo-1,3-beta-glucanase btgC</fullName>
    </alternativeName>
    <alternativeName>
        <fullName evidence="12">Laminarinase btgC</fullName>
    </alternativeName>
</protein>
<dbReference type="GO" id="GO:0000272">
    <property type="term" value="P:polysaccharide catabolic process"/>
    <property type="evidence" value="ECO:0007669"/>
    <property type="project" value="UniProtKB-KW"/>
</dbReference>
<evidence type="ECO:0000256" key="3">
    <source>
        <dbReference type="ARBA" id="ARBA00012780"/>
    </source>
</evidence>
<evidence type="ECO:0000256" key="5">
    <source>
        <dbReference type="ARBA" id="ARBA00022801"/>
    </source>
</evidence>
<dbReference type="EC" id="3.2.1.39" evidence="3"/>
<dbReference type="InterPro" id="IPR017853">
    <property type="entry name" value="GH"/>
</dbReference>
<keyword evidence="9" id="KW-0961">Cell wall biogenesis/degradation</keyword>
<comment type="subcellular location">
    <subcellularLocation>
        <location evidence="2">Cell membrane</location>
    </subcellularLocation>
</comment>
<keyword evidence="4" id="KW-1003">Cell membrane</keyword>
<evidence type="ECO:0000256" key="14">
    <source>
        <dbReference type="SAM" id="Phobius"/>
    </source>
</evidence>
<dbReference type="Proteomes" id="UP000243579">
    <property type="component" value="Unassembled WGS sequence"/>
</dbReference>
<dbReference type="GO" id="GO:0071555">
    <property type="term" value="P:cell wall organization"/>
    <property type="evidence" value="ECO:0007669"/>
    <property type="project" value="UniProtKB-KW"/>
</dbReference>
<dbReference type="OrthoDB" id="10355454at2759"/>
<evidence type="ECO:0000256" key="8">
    <source>
        <dbReference type="ARBA" id="ARBA00023277"/>
    </source>
</evidence>
<comment type="catalytic activity">
    <reaction evidence="1">
        <text>Hydrolysis of (1-&gt;3)-beta-D-glucosidic linkages in (1-&gt;3)-beta-D-glucans.</text>
        <dbReference type="EC" id="3.2.1.39"/>
    </reaction>
</comment>
<name>A0A1V9Z1A3_ACHHY</name>
<evidence type="ECO:0000256" key="2">
    <source>
        <dbReference type="ARBA" id="ARBA00004236"/>
    </source>
</evidence>
<accession>A0A1V9Z1A3</accession>
<evidence type="ECO:0000256" key="4">
    <source>
        <dbReference type="ARBA" id="ARBA00022475"/>
    </source>
</evidence>
<dbReference type="PANTHER" id="PTHR16631:SF17">
    <property type="entry name" value="GLUCAN ENDO-1,3-BETA-GLUCOSIDASE BTGC"/>
    <property type="match status" value="1"/>
</dbReference>